<accession>A0A158H012</accession>
<evidence type="ECO:0000256" key="1">
    <source>
        <dbReference type="ARBA" id="ARBA00008791"/>
    </source>
</evidence>
<evidence type="ECO:0000259" key="2">
    <source>
        <dbReference type="Pfam" id="PF00582"/>
    </source>
</evidence>
<dbReference type="EMBL" id="FCNZ02000006">
    <property type="protein sequence ID" value="SAL37642.1"/>
    <property type="molecule type" value="Genomic_DNA"/>
</dbReference>
<dbReference type="RefSeq" id="WP_159462901.1">
    <property type="nucleotide sequence ID" value="NZ_FCNZ02000006.1"/>
</dbReference>
<dbReference type="Gene3D" id="3.40.50.620">
    <property type="entry name" value="HUPs"/>
    <property type="match status" value="1"/>
</dbReference>
<dbReference type="InterPro" id="IPR006016">
    <property type="entry name" value="UspA"/>
</dbReference>
<dbReference type="AlphaFoldDB" id="A0A158H012"/>
<comment type="caution">
    <text evidence="3">The sequence shown here is derived from an EMBL/GenBank/DDBJ whole genome shotgun (WGS) entry which is preliminary data.</text>
</comment>
<dbReference type="InterPro" id="IPR014729">
    <property type="entry name" value="Rossmann-like_a/b/a_fold"/>
</dbReference>
<evidence type="ECO:0000313" key="4">
    <source>
        <dbReference type="Proteomes" id="UP000054717"/>
    </source>
</evidence>
<dbReference type="Proteomes" id="UP000054717">
    <property type="component" value="Unassembled WGS sequence"/>
</dbReference>
<reference evidence="3" key="1">
    <citation type="submission" date="2016-01" db="EMBL/GenBank/DDBJ databases">
        <authorList>
            <person name="Peeters Charlotte."/>
        </authorList>
    </citation>
    <scope>NUCLEOTIDE SEQUENCE</scope>
    <source>
        <strain evidence="3">LMG 22936</strain>
    </source>
</reference>
<dbReference type="CDD" id="cd00293">
    <property type="entry name" value="USP-like"/>
    <property type="match status" value="1"/>
</dbReference>
<gene>
    <name evidence="3" type="ORF">AWB66_01922</name>
</gene>
<name>A0A158H012_9BURK</name>
<evidence type="ECO:0000313" key="3">
    <source>
        <dbReference type="EMBL" id="SAL37642.1"/>
    </source>
</evidence>
<proteinExistence type="inferred from homology"/>
<comment type="similarity">
    <text evidence="1">Belongs to the universal stress protein A family.</text>
</comment>
<dbReference type="PANTHER" id="PTHR46268">
    <property type="entry name" value="STRESS RESPONSE PROTEIN NHAX"/>
    <property type="match status" value="1"/>
</dbReference>
<organism evidence="3 4">
    <name type="scientific">Caballeronia telluris</name>
    <dbReference type="NCBI Taxonomy" id="326475"/>
    <lineage>
        <taxon>Bacteria</taxon>
        <taxon>Pseudomonadati</taxon>
        <taxon>Pseudomonadota</taxon>
        <taxon>Betaproteobacteria</taxon>
        <taxon>Burkholderiales</taxon>
        <taxon>Burkholderiaceae</taxon>
        <taxon>Caballeronia</taxon>
    </lineage>
</organism>
<dbReference type="STRING" id="326475.AWB66_01922"/>
<dbReference type="Pfam" id="PF00582">
    <property type="entry name" value="Usp"/>
    <property type="match status" value="1"/>
</dbReference>
<dbReference type="SUPFAM" id="SSF52402">
    <property type="entry name" value="Adenine nucleotide alpha hydrolases-like"/>
    <property type="match status" value="1"/>
</dbReference>
<sequence>MRCIVVAYNGSECALGAALFAKHMAQQRGARLHILTVARVPAVGFDACMNEIMEQRIAHWEQALSVLKARLPDTQDTIRLSLRTGDPWREIVDYAAEHGAGEIVVGCRRYWLGRWPASHVVRRVVAHARCAVTVVPKPGRAFTATHGHAVA</sequence>
<feature type="domain" description="UspA" evidence="2">
    <location>
        <begin position="2"/>
        <end position="136"/>
    </location>
</feature>
<protein>
    <submittedName>
        <fullName evidence="3">Universal stress protein family protein</fullName>
    </submittedName>
</protein>
<keyword evidence="4" id="KW-1185">Reference proteome</keyword>
<dbReference type="PANTHER" id="PTHR46268:SF6">
    <property type="entry name" value="UNIVERSAL STRESS PROTEIN UP12"/>
    <property type="match status" value="1"/>
</dbReference>